<name>D6TN63_KTERA</name>
<dbReference type="Proteomes" id="UP000004508">
    <property type="component" value="Unassembled WGS sequence"/>
</dbReference>
<evidence type="ECO:0000313" key="3">
    <source>
        <dbReference type="Proteomes" id="UP000004508"/>
    </source>
</evidence>
<comment type="caution">
    <text evidence="2">The sequence shown here is derived from an EMBL/GenBank/DDBJ whole genome shotgun (WGS) entry which is preliminary data.</text>
</comment>
<dbReference type="RefSeq" id="WP_007912150.1">
    <property type="nucleotide sequence ID" value="NZ_ADVG01000002.1"/>
</dbReference>
<keyword evidence="3" id="KW-1185">Reference proteome</keyword>
<feature type="compositionally biased region" description="Basic and acidic residues" evidence="1">
    <location>
        <begin position="109"/>
        <end position="120"/>
    </location>
</feature>
<evidence type="ECO:0000256" key="1">
    <source>
        <dbReference type="SAM" id="MobiDB-lite"/>
    </source>
</evidence>
<sequence length="131" mass="15321">MTDEQKDNTPYIAPKRRDKFTLDPTSTTWMSDIKARDHMLRRGRTPGGSSTESTNRFNLTEEEVLERVKYILCMVCLRIEAEEAAEEEAREKAQQTEDEQPLQDAQEDASEHVLQEEEHKKPRKARRKKTT</sequence>
<feature type="region of interest" description="Disordered" evidence="1">
    <location>
        <begin position="1"/>
        <end position="57"/>
    </location>
</feature>
<gene>
    <name evidence="2" type="ORF">Krac_8542</name>
</gene>
<organism evidence="2 3">
    <name type="scientific">Ktedonobacter racemifer DSM 44963</name>
    <dbReference type="NCBI Taxonomy" id="485913"/>
    <lineage>
        <taxon>Bacteria</taxon>
        <taxon>Bacillati</taxon>
        <taxon>Chloroflexota</taxon>
        <taxon>Ktedonobacteria</taxon>
        <taxon>Ktedonobacterales</taxon>
        <taxon>Ktedonobacteraceae</taxon>
        <taxon>Ktedonobacter</taxon>
    </lineage>
</organism>
<accession>D6TN63</accession>
<protein>
    <submittedName>
        <fullName evidence="2">Uncharacterized protein</fullName>
    </submittedName>
</protein>
<dbReference type="InParanoid" id="D6TN63"/>
<feature type="compositionally biased region" description="Acidic residues" evidence="1">
    <location>
        <begin position="96"/>
        <end position="108"/>
    </location>
</feature>
<reference evidence="2 3" key="1">
    <citation type="journal article" date="2011" name="Stand. Genomic Sci.">
        <title>Non-contiguous finished genome sequence and contextual data of the filamentous soil bacterium Ktedonobacter racemifer type strain (SOSP1-21).</title>
        <authorList>
            <person name="Chang Y.J."/>
            <person name="Land M."/>
            <person name="Hauser L."/>
            <person name="Chertkov O."/>
            <person name="Del Rio T.G."/>
            <person name="Nolan M."/>
            <person name="Copeland A."/>
            <person name="Tice H."/>
            <person name="Cheng J.F."/>
            <person name="Lucas S."/>
            <person name="Han C."/>
            <person name="Goodwin L."/>
            <person name="Pitluck S."/>
            <person name="Ivanova N."/>
            <person name="Ovchinikova G."/>
            <person name="Pati A."/>
            <person name="Chen A."/>
            <person name="Palaniappan K."/>
            <person name="Mavromatis K."/>
            <person name="Liolios K."/>
            <person name="Brettin T."/>
            <person name="Fiebig A."/>
            <person name="Rohde M."/>
            <person name="Abt B."/>
            <person name="Goker M."/>
            <person name="Detter J.C."/>
            <person name="Woyke T."/>
            <person name="Bristow J."/>
            <person name="Eisen J.A."/>
            <person name="Markowitz V."/>
            <person name="Hugenholtz P."/>
            <person name="Kyrpides N.C."/>
            <person name="Klenk H.P."/>
            <person name="Lapidus A."/>
        </authorList>
    </citation>
    <scope>NUCLEOTIDE SEQUENCE [LARGE SCALE GENOMIC DNA]</scope>
    <source>
        <strain evidence="3">DSM 44963</strain>
    </source>
</reference>
<dbReference type="EMBL" id="ADVG01000002">
    <property type="protein sequence ID" value="EFH87213.1"/>
    <property type="molecule type" value="Genomic_DNA"/>
</dbReference>
<feature type="compositionally biased region" description="Polar residues" evidence="1">
    <location>
        <begin position="47"/>
        <end position="57"/>
    </location>
</feature>
<proteinExistence type="predicted"/>
<feature type="compositionally biased region" description="Basic residues" evidence="1">
    <location>
        <begin position="121"/>
        <end position="131"/>
    </location>
</feature>
<feature type="region of interest" description="Disordered" evidence="1">
    <location>
        <begin position="84"/>
        <end position="131"/>
    </location>
</feature>
<dbReference type="AlphaFoldDB" id="D6TN63"/>
<evidence type="ECO:0000313" key="2">
    <source>
        <dbReference type="EMBL" id="EFH87213.1"/>
    </source>
</evidence>